<dbReference type="CDD" id="cd00067">
    <property type="entry name" value="GAL4"/>
    <property type="match status" value="1"/>
</dbReference>
<evidence type="ECO:0000256" key="2">
    <source>
        <dbReference type="ARBA" id="ARBA00022833"/>
    </source>
</evidence>
<gene>
    <name evidence="9" type="ORF">DAKH74_047570</name>
</gene>
<accession>A0AAV5S340</accession>
<evidence type="ECO:0000313" key="9">
    <source>
        <dbReference type="EMBL" id="GMM58141.1"/>
    </source>
</evidence>
<keyword evidence="1" id="KW-0479">Metal-binding</keyword>
<dbReference type="InterPro" id="IPR001138">
    <property type="entry name" value="Zn2Cys6_DnaBD"/>
</dbReference>
<dbReference type="Pfam" id="PF00172">
    <property type="entry name" value="Zn_clus"/>
    <property type="match status" value="1"/>
</dbReference>
<dbReference type="SMART" id="SM00066">
    <property type="entry name" value="GAL4"/>
    <property type="match status" value="1"/>
</dbReference>
<dbReference type="PANTHER" id="PTHR31668">
    <property type="entry name" value="GLUCOSE TRANSPORT TRANSCRIPTION REGULATOR RGT1-RELATED-RELATED"/>
    <property type="match status" value="1"/>
</dbReference>
<feature type="compositionally biased region" description="Polar residues" evidence="7">
    <location>
        <begin position="78"/>
        <end position="107"/>
    </location>
</feature>
<feature type="region of interest" description="Disordered" evidence="7">
    <location>
        <begin position="78"/>
        <end position="132"/>
    </location>
</feature>
<dbReference type="SUPFAM" id="SSF57701">
    <property type="entry name" value="Zn2/Cys6 DNA-binding domain"/>
    <property type="match status" value="1"/>
</dbReference>
<evidence type="ECO:0000256" key="4">
    <source>
        <dbReference type="ARBA" id="ARBA00023125"/>
    </source>
</evidence>
<protein>
    <recommendedName>
        <fullName evidence="8">Zn(2)-C6 fungal-type domain-containing protein</fullName>
    </recommendedName>
</protein>
<dbReference type="InterPro" id="IPR050797">
    <property type="entry name" value="Carb_Metab_Trans_Reg"/>
</dbReference>
<keyword evidence="6" id="KW-0539">Nucleus</keyword>
<keyword evidence="10" id="KW-1185">Reference proteome</keyword>
<dbReference type="GO" id="GO:0008270">
    <property type="term" value="F:zinc ion binding"/>
    <property type="evidence" value="ECO:0007669"/>
    <property type="project" value="InterPro"/>
</dbReference>
<dbReference type="PROSITE" id="PS50048">
    <property type="entry name" value="ZN2_CY6_FUNGAL_2"/>
    <property type="match status" value="1"/>
</dbReference>
<feature type="domain" description="Zn(2)-C6 fungal-type" evidence="8">
    <location>
        <begin position="16"/>
        <end position="48"/>
    </location>
</feature>
<dbReference type="EMBL" id="BTGD01000020">
    <property type="protein sequence ID" value="GMM58141.1"/>
    <property type="molecule type" value="Genomic_DNA"/>
</dbReference>
<feature type="compositionally biased region" description="Low complexity" evidence="7">
    <location>
        <begin position="108"/>
        <end position="129"/>
    </location>
</feature>
<keyword evidence="3" id="KW-0805">Transcription regulation</keyword>
<name>A0AAV5S340_MAUHU</name>
<keyword evidence="5" id="KW-0804">Transcription</keyword>
<dbReference type="Proteomes" id="UP001377567">
    <property type="component" value="Unassembled WGS sequence"/>
</dbReference>
<keyword evidence="4" id="KW-0238">DNA-binding</keyword>
<keyword evidence="2" id="KW-0862">Zinc</keyword>
<evidence type="ECO:0000256" key="7">
    <source>
        <dbReference type="SAM" id="MobiDB-lite"/>
    </source>
</evidence>
<reference evidence="9 10" key="1">
    <citation type="journal article" date="2023" name="Elife">
        <title>Identification of key yeast species and microbe-microbe interactions impacting larval growth of Drosophila in the wild.</title>
        <authorList>
            <person name="Mure A."/>
            <person name="Sugiura Y."/>
            <person name="Maeda R."/>
            <person name="Honda K."/>
            <person name="Sakurai N."/>
            <person name="Takahashi Y."/>
            <person name="Watada M."/>
            <person name="Katoh T."/>
            <person name="Gotoh A."/>
            <person name="Gotoh Y."/>
            <person name="Taniguchi I."/>
            <person name="Nakamura K."/>
            <person name="Hayashi T."/>
            <person name="Katayama T."/>
            <person name="Uemura T."/>
            <person name="Hattori Y."/>
        </authorList>
    </citation>
    <scope>NUCLEOTIDE SEQUENCE [LARGE SCALE GENOMIC DNA]</scope>
    <source>
        <strain evidence="9 10">KH-74</strain>
    </source>
</reference>
<evidence type="ECO:0000256" key="6">
    <source>
        <dbReference type="ARBA" id="ARBA00023242"/>
    </source>
</evidence>
<proteinExistence type="predicted"/>
<dbReference type="GO" id="GO:0000981">
    <property type="term" value="F:DNA-binding transcription factor activity, RNA polymerase II-specific"/>
    <property type="evidence" value="ECO:0007669"/>
    <property type="project" value="InterPro"/>
</dbReference>
<dbReference type="GO" id="GO:0003677">
    <property type="term" value="F:DNA binding"/>
    <property type="evidence" value="ECO:0007669"/>
    <property type="project" value="UniProtKB-KW"/>
</dbReference>
<evidence type="ECO:0000256" key="5">
    <source>
        <dbReference type="ARBA" id="ARBA00023163"/>
    </source>
</evidence>
<evidence type="ECO:0000259" key="8">
    <source>
        <dbReference type="PROSITE" id="PS50048"/>
    </source>
</evidence>
<dbReference type="PROSITE" id="PS00463">
    <property type="entry name" value="ZN2_CY6_FUNGAL_1"/>
    <property type="match status" value="1"/>
</dbReference>
<dbReference type="AlphaFoldDB" id="A0AAV5S340"/>
<comment type="caution">
    <text evidence="9">The sequence shown here is derived from an EMBL/GenBank/DDBJ whole genome shotgun (WGS) entry which is preliminary data.</text>
</comment>
<dbReference type="Gene3D" id="4.10.240.10">
    <property type="entry name" value="Zn(2)-C6 fungal-type DNA-binding domain"/>
    <property type="match status" value="1"/>
</dbReference>
<sequence length="527" mass="56502">MPGITKNTDTKKVKQACDECHKRRVKCDYDRLTRTCASCRKLAAQCLFHRVPLKRGPNSGSRKDRHGCLQRGLSTAVQKGTTIHQMPLSPRNSVNGMSPHTSINGMQSRRSSNSSAYSSASSSSSSASSCDSPQTQLYKTLTMLDGVYNAQASGEWIPLIPMPKSAFVARVTRICNPAVGRLLHASLRLLQRRTASAGNSRAARRVFAALADVPLDTLGGNDTVVALVALTLAQIAAPSRALLGLAVGVLHDTRGRLRDSTDAACARRVALQLSVLDLLHAETDTRLLPGSVLGCAQRDFAETATPEQLSRLRFFEALREVQCGGATVENVARLRQCVAPGPSLCAQYMRLVLSKYEFVAETAQGPVGHGAMVWRMARLFSEIKAVLARVVREGVQQELFVDAVVAECRRSVGALRPLPAFALQNIVGRQGGGLAALNTKRVSDGEIMQVTQAMNDLVECTGLLGGLGGLPDTVTQDAIVPAHETTVPAPQESAPRSVLDISEMINHEARPAHDSGLPVLVAQRLAN</sequence>
<evidence type="ECO:0000256" key="1">
    <source>
        <dbReference type="ARBA" id="ARBA00022723"/>
    </source>
</evidence>
<evidence type="ECO:0000313" key="10">
    <source>
        <dbReference type="Proteomes" id="UP001377567"/>
    </source>
</evidence>
<organism evidence="9 10">
    <name type="scientific">Maudiozyma humilis</name>
    <name type="common">Sour dough yeast</name>
    <name type="synonym">Kazachstania humilis</name>
    <dbReference type="NCBI Taxonomy" id="51915"/>
    <lineage>
        <taxon>Eukaryota</taxon>
        <taxon>Fungi</taxon>
        <taxon>Dikarya</taxon>
        <taxon>Ascomycota</taxon>
        <taxon>Saccharomycotina</taxon>
        <taxon>Saccharomycetes</taxon>
        <taxon>Saccharomycetales</taxon>
        <taxon>Saccharomycetaceae</taxon>
        <taxon>Maudiozyma</taxon>
    </lineage>
</organism>
<dbReference type="InterPro" id="IPR036864">
    <property type="entry name" value="Zn2-C6_fun-type_DNA-bd_sf"/>
</dbReference>
<evidence type="ECO:0000256" key="3">
    <source>
        <dbReference type="ARBA" id="ARBA00023015"/>
    </source>
</evidence>